<name>A0A1B6PH69_SORBI</name>
<dbReference type="Gene3D" id="3.40.395.10">
    <property type="entry name" value="Adenoviral Proteinase, Chain A"/>
    <property type="match status" value="1"/>
</dbReference>
<evidence type="ECO:0000313" key="2">
    <source>
        <dbReference type="Proteomes" id="UP000000768"/>
    </source>
</evidence>
<sequence>MLICCSCGLWLINYMEYWTRVTLSGHVTQEDISNFRFKLSAILYNSALNKARGLPDDGQQYETHNDVDGDVTELDELDIIMSGEIKLTRTIK</sequence>
<accession>A0A1B6PH69</accession>
<gene>
    <name evidence="1" type="ORF">SORBI_3007G112500</name>
</gene>
<dbReference type="InParanoid" id="A0A1B6PH69"/>
<dbReference type="Gramene" id="KXG25036">
    <property type="protein sequence ID" value="KXG25036"/>
    <property type="gene ID" value="SORBI_3007G112500"/>
</dbReference>
<reference evidence="1 2" key="1">
    <citation type="journal article" date="2009" name="Nature">
        <title>The Sorghum bicolor genome and the diversification of grasses.</title>
        <authorList>
            <person name="Paterson A.H."/>
            <person name="Bowers J.E."/>
            <person name="Bruggmann R."/>
            <person name="Dubchak I."/>
            <person name="Grimwood J."/>
            <person name="Gundlach H."/>
            <person name="Haberer G."/>
            <person name="Hellsten U."/>
            <person name="Mitros T."/>
            <person name="Poliakov A."/>
            <person name="Schmutz J."/>
            <person name="Spannagl M."/>
            <person name="Tang H."/>
            <person name="Wang X."/>
            <person name="Wicker T."/>
            <person name="Bharti A.K."/>
            <person name="Chapman J."/>
            <person name="Feltus F.A."/>
            <person name="Gowik U."/>
            <person name="Grigoriev I.V."/>
            <person name="Lyons E."/>
            <person name="Maher C.A."/>
            <person name="Martis M."/>
            <person name="Narechania A."/>
            <person name="Otillar R.P."/>
            <person name="Penning B.W."/>
            <person name="Salamov A.A."/>
            <person name="Wang Y."/>
            <person name="Zhang L."/>
            <person name="Carpita N.C."/>
            <person name="Freeling M."/>
            <person name="Gingle A.R."/>
            <person name="Hash C.T."/>
            <person name="Keller B."/>
            <person name="Klein P."/>
            <person name="Kresovich S."/>
            <person name="McCann M.C."/>
            <person name="Ming R."/>
            <person name="Peterson D.G."/>
            <person name="Mehboob-ur-Rahman"/>
            <person name="Ware D."/>
            <person name="Westhoff P."/>
            <person name="Mayer K.F."/>
            <person name="Messing J."/>
            <person name="Rokhsar D.S."/>
        </authorList>
    </citation>
    <scope>NUCLEOTIDE SEQUENCE [LARGE SCALE GENOMIC DNA]</scope>
    <source>
        <strain evidence="2">cv. BTx623</strain>
    </source>
</reference>
<reference evidence="2" key="2">
    <citation type="journal article" date="2018" name="Plant J.">
        <title>The Sorghum bicolor reference genome: improved assembly, gene annotations, a transcriptome atlas, and signatures of genome organization.</title>
        <authorList>
            <person name="McCormick R.F."/>
            <person name="Truong S.K."/>
            <person name="Sreedasyam A."/>
            <person name="Jenkins J."/>
            <person name="Shu S."/>
            <person name="Sims D."/>
            <person name="Kennedy M."/>
            <person name="Amirebrahimi M."/>
            <person name="Weers B.D."/>
            <person name="McKinley B."/>
            <person name="Mattison A."/>
            <person name="Morishige D.T."/>
            <person name="Grimwood J."/>
            <person name="Schmutz J."/>
            <person name="Mullet J.E."/>
        </authorList>
    </citation>
    <scope>NUCLEOTIDE SEQUENCE [LARGE SCALE GENOMIC DNA]</scope>
    <source>
        <strain evidence="2">cv. BTx623</strain>
    </source>
</reference>
<dbReference type="SUPFAM" id="SSF54001">
    <property type="entry name" value="Cysteine proteinases"/>
    <property type="match status" value="1"/>
</dbReference>
<protein>
    <submittedName>
        <fullName evidence="1">Uncharacterized protein</fullName>
    </submittedName>
</protein>
<dbReference type="EMBL" id="CM000766">
    <property type="protein sequence ID" value="KXG25036.1"/>
    <property type="molecule type" value="Genomic_DNA"/>
</dbReference>
<dbReference type="InterPro" id="IPR038765">
    <property type="entry name" value="Papain-like_cys_pep_sf"/>
</dbReference>
<keyword evidence="2" id="KW-1185">Reference proteome</keyword>
<evidence type="ECO:0000313" key="1">
    <source>
        <dbReference type="EMBL" id="KXG25036.1"/>
    </source>
</evidence>
<proteinExistence type="predicted"/>
<dbReference type="AlphaFoldDB" id="A0A1B6PH69"/>
<organism evidence="1 2">
    <name type="scientific">Sorghum bicolor</name>
    <name type="common">Sorghum</name>
    <name type="synonym">Sorghum vulgare</name>
    <dbReference type="NCBI Taxonomy" id="4558"/>
    <lineage>
        <taxon>Eukaryota</taxon>
        <taxon>Viridiplantae</taxon>
        <taxon>Streptophyta</taxon>
        <taxon>Embryophyta</taxon>
        <taxon>Tracheophyta</taxon>
        <taxon>Spermatophyta</taxon>
        <taxon>Magnoliopsida</taxon>
        <taxon>Liliopsida</taxon>
        <taxon>Poales</taxon>
        <taxon>Poaceae</taxon>
        <taxon>PACMAD clade</taxon>
        <taxon>Panicoideae</taxon>
        <taxon>Andropogonodae</taxon>
        <taxon>Andropogoneae</taxon>
        <taxon>Sorghinae</taxon>
        <taxon>Sorghum</taxon>
    </lineage>
</organism>
<dbReference type="Proteomes" id="UP000000768">
    <property type="component" value="Chromosome 7"/>
</dbReference>